<dbReference type="EMBL" id="CP006272">
    <property type="protein sequence ID" value="AGZ43628.1"/>
    <property type="molecule type" value="Genomic_DNA"/>
</dbReference>
<dbReference type="OrthoDB" id="1828825at2"/>
<evidence type="ECO:0000256" key="2">
    <source>
        <dbReference type="SAM" id="SignalP"/>
    </source>
</evidence>
<dbReference type="Pfam" id="PF13472">
    <property type="entry name" value="Lipase_GDSL_2"/>
    <property type="match status" value="1"/>
</dbReference>
<dbReference type="GO" id="GO:0016787">
    <property type="term" value="F:hydrolase activity"/>
    <property type="evidence" value="ECO:0007669"/>
    <property type="project" value="UniProtKB-KW"/>
</dbReference>
<proteinExistence type="predicted"/>
<name>U5W347_9ACTN</name>
<dbReference type="eggNOG" id="COG2755">
    <property type="taxonomic scope" value="Bacteria"/>
</dbReference>
<dbReference type="InterPro" id="IPR013830">
    <property type="entry name" value="SGNH_hydro"/>
</dbReference>
<dbReference type="KEGG" id="afs:AFR_26835"/>
<sequence length="424" mass="44752">MRRFSKILTASALLVAAVGAPASGSDRTARDRPAWSTAWATAPAAAVGGVEQGYAGFTIRNVVHTTTGGSSVRIHLSNRFGTQPVLMGHVTVAISAHTGGRRDGTIDASTGAAKAGTLRDVLFNGRGSITVPARAEVVSDPVRLRVPADQDLLVTTWTPQPSGTVTYHPAAMQDSFFTRGPADHAGDEAATAFTETTRVWHYVSGVDVSGGPGTVVALGDSITDGVTSTWGANRRWTDYLAARLATSPVPDYGVANSGISGNRVLLDSNAPNYTIYDSFGPSALTRLNWDVLDRAGARSVIVFEGINDIQQTPHQDDPEQIIAGLAQIATQAHSRGLRVVGATIMPWKGWDSWTPELEKTRVAVNEWIRDGGDGALDGLADFDAATRDPADPERMLPAFDSGDHLHPNDAGDKAMAAVVPLSRL</sequence>
<feature type="chain" id="PRO_5004665651" evidence="2">
    <location>
        <begin position="23"/>
        <end position="424"/>
    </location>
</feature>
<dbReference type="RefSeq" id="WP_023364512.1">
    <property type="nucleotide sequence ID" value="NC_022657.1"/>
</dbReference>
<keyword evidence="2" id="KW-0732">Signal</keyword>
<dbReference type="CDD" id="cd01830">
    <property type="entry name" value="XynE_like"/>
    <property type="match status" value="1"/>
</dbReference>
<organism evidence="4 5">
    <name type="scientific">Actinoplanes friuliensis DSM 7358</name>
    <dbReference type="NCBI Taxonomy" id="1246995"/>
    <lineage>
        <taxon>Bacteria</taxon>
        <taxon>Bacillati</taxon>
        <taxon>Actinomycetota</taxon>
        <taxon>Actinomycetes</taxon>
        <taxon>Micromonosporales</taxon>
        <taxon>Micromonosporaceae</taxon>
        <taxon>Actinoplanes</taxon>
    </lineage>
</organism>
<accession>U5W347</accession>
<keyword evidence="4" id="KW-0378">Hydrolase</keyword>
<feature type="compositionally biased region" description="Basic and acidic residues" evidence="1">
    <location>
        <begin position="384"/>
        <end position="394"/>
    </location>
</feature>
<evidence type="ECO:0000313" key="4">
    <source>
        <dbReference type="EMBL" id="AGZ43628.1"/>
    </source>
</evidence>
<evidence type="ECO:0000256" key="1">
    <source>
        <dbReference type="SAM" id="MobiDB-lite"/>
    </source>
</evidence>
<reference evidence="4 5" key="1">
    <citation type="journal article" date="2014" name="J. Biotechnol.">
        <title>Complete genome sequence of the actinobacterium Actinoplanes friuliensis HAG 010964, producer of the lipopeptide antibiotic friulimycin.</title>
        <authorList>
            <person name="Ruckert C."/>
            <person name="Szczepanowski R."/>
            <person name="Albersmeier A."/>
            <person name="Goesmann A."/>
            <person name="Fischer N."/>
            <person name="Steinkamper A."/>
            <person name="Puhler A."/>
            <person name="Biener R."/>
            <person name="Schwartz D."/>
            <person name="Kalinowski J."/>
        </authorList>
    </citation>
    <scope>NUCLEOTIDE SEQUENCE [LARGE SCALE GENOMIC DNA]</scope>
    <source>
        <strain evidence="4 5">DSM 7358</strain>
    </source>
</reference>
<dbReference type="HOGENOM" id="CLU_029872_1_0_11"/>
<gene>
    <name evidence="4" type="ORF">AFR_26835</name>
</gene>
<dbReference type="Gene3D" id="3.40.50.1110">
    <property type="entry name" value="SGNH hydrolase"/>
    <property type="match status" value="1"/>
</dbReference>
<evidence type="ECO:0000259" key="3">
    <source>
        <dbReference type="Pfam" id="PF13472"/>
    </source>
</evidence>
<keyword evidence="5" id="KW-1185">Reference proteome</keyword>
<evidence type="ECO:0000313" key="5">
    <source>
        <dbReference type="Proteomes" id="UP000017746"/>
    </source>
</evidence>
<dbReference type="PANTHER" id="PTHR43784">
    <property type="entry name" value="GDSL-LIKE LIPASE/ACYLHYDROLASE, PUTATIVE (AFU_ORTHOLOGUE AFUA_2G00820)-RELATED"/>
    <property type="match status" value="1"/>
</dbReference>
<feature type="domain" description="SGNH hydrolase-type esterase" evidence="3">
    <location>
        <begin position="217"/>
        <end position="413"/>
    </location>
</feature>
<protein>
    <submittedName>
        <fullName evidence="4">SGNH hydrolase</fullName>
    </submittedName>
</protein>
<dbReference type="InterPro" id="IPR053140">
    <property type="entry name" value="GDSL_Rv0518-like"/>
</dbReference>
<dbReference type="Proteomes" id="UP000017746">
    <property type="component" value="Chromosome"/>
</dbReference>
<dbReference type="InterPro" id="IPR036514">
    <property type="entry name" value="SGNH_hydro_sf"/>
</dbReference>
<feature type="region of interest" description="Disordered" evidence="1">
    <location>
        <begin position="383"/>
        <end position="406"/>
    </location>
</feature>
<feature type="signal peptide" evidence="2">
    <location>
        <begin position="1"/>
        <end position="22"/>
    </location>
</feature>
<dbReference type="SUPFAM" id="SSF52266">
    <property type="entry name" value="SGNH hydrolase"/>
    <property type="match status" value="1"/>
</dbReference>
<dbReference type="PANTHER" id="PTHR43784:SF2">
    <property type="entry name" value="GDSL-LIKE LIPASE_ACYLHYDROLASE, PUTATIVE (AFU_ORTHOLOGUE AFUA_2G00820)-RELATED"/>
    <property type="match status" value="1"/>
</dbReference>
<dbReference type="AlphaFoldDB" id="U5W347"/>
<dbReference type="PATRIC" id="fig|1246995.3.peg.5438"/>
<dbReference type="STRING" id="1246995.AFR_26835"/>